<comment type="similarity">
    <text evidence="4">Belongs to the sirtuin family. Class U subfamily.</text>
</comment>
<evidence type="ECO:0000256" key="4">
    <source>
        <dbReference type="HAMAP-Rule" id="MF_01968"/>
    </source>
</evidence>
<feature type="binding site" evidence="4 5">
    <location>
        <position position="129"/>
    </location>
    <ligand>
        <name>Zn(2+)</name>
        <dbReference type="ChEBI" id="CHEBI:29105"/>
    </ligand>
</feature>
<dbReference type="InterPro" id="IPR026591">
    <property type="entry name" value="Sirtuin_cat_small_dom_sf"/>
</dbReference>
<dbReference type="InterPro" id="IPR050134">
    <property type="entry name" value="NAD-dep_sirtuin_deacylases"/>
</dbReference>
<feature type="binding site" evidence="4">
    <location>
        <position position="35"/>
    </location>
    <ligand>
        <name>NAD(+)</name>
        <dbReference type="ChEBI" id="CHEBI:57540"/>
    </ligand>
</feature>
<feature type="binding site" evidence="4">
    <location>
        <position position="186"/>
    </location>
    <ligand>
        <name>NAD(+)</name>
        <dbReference type="ChEBI" id="CHEBI:57540"/>
    </ligand>
</feature>
<feature type="binding site" evidence="4">
    <location>
        <position position="211"/>
    </location>
    <ligand>
        <name>NAD(+)</name>
        <dbReference type="ChEBI" id="CHEBI:57540"/>
    </ligand>
</feature>
<evidence type="ECO:0000313" key="7">
    <source>
        <dbReference type="EMBL" id="QRG69497.1"/>
    </source>
</evidence>
<organism evidence="7 8">
    <name type="scientific">Brevibacillus choshinensis</name>
    <dbReference type="NCBI Taxonomy" id="54911"/>
    <lineage>
        <taxon>Bacteria</taxon>
        <taxon>Bacillati</taxon>
        <taxon>Bacillota</taxon>
        <taxon>Bacilli</taxon>
        <taxon>Bacillales</taxon>
        <taxon>Paenibacillaceae</taxon>
        <taxon>Brevibacillus</taxon>
    </lineage>
</organism>
<feature type="binding site" evidence="4">
    <location>
        <position position="118"/>
    </location>
    <ligand>
        <name>NAD(+)</name>
        <dbReference type="ChEBI" id="CHEBI:57540"/>
    </ligand>
</feature>
<keyword evidence="3 4" id="KW-0520">NAD</keyword>
<feature type="binding site" evidence="4">
    <location>
        <position position="103"/>
    </location>
    <ligand>
        <name>NAD(+)</name>
        <dbReference type="ChEBI" id="CHEBI:57540"/>
    </ligand>
</feature>
<feature type="binding site" evidence="4">
    <location>
        <position position="230"/>
    </location>
    <ligand>
        <name>NAD(+)</name>
        <dbReference type="ChEBI" id="CHEBI:57540"/>
    </ligand>
</feature>
<feature type="binding site" evidence="4">
    <location>
        <position position="34"/>
    </location>
    <ligand>
        <name>nicotinamide</name>
        <dbReference type="ChEBI" id="CHEBI:17154"/>
    </ligand>
</feature>
<feature type="binding site" evidence="4">
    <location>
        <position position="187"/>
    </location>
    <ligand>
        <name>NAD(+)</name>
        <dbReference type="ChEBI" id="CHEBI:57540"/>
    </ligand>
</feature>
<feature type="binding site" evidence="4 5">
    <location>
        <position position="126"/>
    </location>
    <ligand>
        <name>Zn(2+)</name>
        <dbReference type="ChEBI" id="CHEBI:29105"/>
    </ligand>
</feature>
<sequence length="243" mass="26992">MDRLGELAKWIREASSCVVFSGAGMSTESGLPDFRSQTGLWSGQDPTKLASTQAMYHNRRSFVDFYRMRIEGLLACQPHAGHEVLAAWETRGWIRGMITQNVDGFHQRAGSQSVAELHGTLTTVRCLRCGREYPSARYLPEEGTICECGGFLRPSVVLFGESLPYAALELAEEWTRDADLFIVLGSSLLVSPANLFPQRAKEQGAKLVIINRDPTPLDRYADLVISDKPIGAVLRQTEKIMRS</sequence>
<feature type="binding site" evidence="4 5">
    <location>
        <position position="148"/>
    </location>
    <ligand>
        <name>Zn(2+)</name>
        <dbReference type="ChEBI" id="CHEBI:29105"/>
    </ligand>
</feature>
<reference evidence="7 8" key="1">
    <citation type="submission" date="2021-01" db="EMBL/GenBank/DDBJ databases">
        <title>Identification of strong promoters based on the transcriptome of Brevibacillus choshinensis.</title>
        <authorList>
            <person name="Yao D."/>
            <person name="Zhang K."/>
            <person name="Wu J."/>
        </authorList>
    </citation>
    <scope>NUCLEOTIDE SEQUENCE [LARGE SCALE GENOMIC DNA]</scope>
    <source>
        <strain evidence="7 8">HPD31-SP3</strain>
    </source>
</reference>
<name>A0ABX7FTJ8_BRECH</name>
<dbReference type="Pfam" id="PF02146">
    <property type="entry name" value="SIR2"/>
    <property type="match status" value="1"/>
</dbReference>
<dbReference type="Proteomes" id="UP000596248">
    <property type="component" value="Chromosome"/>
</dbReference>
<dbReference type="EMBL" id="CP069127">
    <property type="protein sequence ID" value="QRG69497.1"/>
    <property type="molecule type" value="Genomic_DNA"/>
</dbReference>
<feature type="binding site" evidence="4">
    <location>
        <position position="23"/>
    </location>
    <ligand>
        <name>NAD(+)</name>
        <dbReference type="ChEBI" id="CHEBI:57540"/>
    </ligand>
</feature>
<feature type="binding site" evidence="4">
    <location>
        <position position="27"/>
    </location>
    <ligand>
        <name>NAD(+)</name>
        <dbReference type="ChEBI" id="CHEBI:57540"/>
    </ligand>
</feature>
<comment type="caution">
    <text evidence="4">Lacks conserved residue(s) required for the propagation of feature annotation.</text>
</comment>
<keyword evidence="1 4" id="KW-0963">Cytoplasm</keyword>
<feature type="binding site" evidence="4">
    <location>
        <position position="100"/>
    </location>
    <ligand>
        <name>NAD(+)</name>
        <dbReference type="ChEBI" id="CHEBI:57540"/>
    </ligand>
</feature>
<dbReference type="SUPFAM" id="SSF52467">
    <property type="entry name" value="DHS-like NAD/FAD-binding domain"/>
    <property type="match status" value="1"/>
</dbReference>
<feature type="active site" description="Proton acceptor" evidence="4 5">
    <location>
        <position position="118"/>
    </location>
</feature>
<dbReference type="PANTHER" id="PTHR11085:SF10">
    <property type="entry name" value="NAD-DEPENDENT PROTEIN DEACYLASE SIRTUIN-5, MITOCHONDRIAL-RELATED"/>
    <property type="match status" value="1"/>
</dbReference>
<dbReference type="PANTHER" id="PTHR11085">
    <property type="entry name" value="NAD-DEPENDENT PROTEIN DEACYLASE SIRTUIN-5, MITOCHONDRIAL-RELATED"/>
    <property type="match status" value="1"/>
</dbReference>
<dbReference type="PROSITE" id="PS50305">
    <property type="entry name" value="SIRTUIN"/>
    <property type="match status" value="1"/>
</dbReference>
<keyword evidence="2 4" id="KW-0808">Transferase</keyword>
<dbReference type="InterPro" id="IPR003000">
    <property type="entry name" value="Sirtuin"/>
</dbReference>
<proteinExistence type="inferred from homology"/>
<comment type="function">
    <text evidence="4">NAD-dependent protein deacetylase which modulates the activities of several enzymes which are inactive in their acetylated form.</text>
</comment>
<dbReference type="RefSeq" id="WP_203356488.1">
    <property type="nucleotide sequence ID" value="NZ_CP069127.1"/>
</dbReference>
<dbReference type="InterPro" id="IPR026590">
    <property type="entry name" value="Ssirtuin_cat_dom"/>
</dbReference>
<evidence type="ECO:0000259" key="6">
    <source>
        <dbReference type="PROSITE" id="PS50305"/>
    </source>
</evidence>
<feature type="binding site" evidence="4">
    <location>
        <position position="34"/>
    </location>
    <ligand>
        <name>NAD(+)</name>
        <dbReference type="ChEBI" id="CHEBI:57540"/>
    </ligand>
</feature>
<evidence type="ECO:0000256" key="1">
    <source>
        <dbReference type="ARBA" id="ARBA00022490"/>
    </source>
</evidence>
<dbReference type="InterPro" id="IPR028628">
    <property type="entry name" value="Sirtuin_class_U"/>
</dbReference>
<keyword evidence="8" id="KW-1185">Reference proteome</keyword>
<feature type="binding site" evidence="4">
    <location>
        <position position="102"/>
    </location>
    <ligand>
        <name>nicotinamide</name>
        <dbReference type="ChEBI" id="CHEBI:17154"/>
    </ligand>
</feature>
<feature type="binding site" evidence="4 5">
    <location>
        <position position="146"/>
    </location>
    <ligand>
        <name>Zn(2+)</name>
        <dbReference type="ChEBI" id="CHEBI:29105"/>
    </ligand>
</feature>
<keyword evidence="4 5" id="KW-0862">Zinc</keyword>
<dbReference type="HAMAP" id="MF_01968">
    <property type="entry name" value="Sirtuin_ClassU"/>
    <property type="match status" value="1"/>
</dbReference>
<comment type="subcellular location">
    <subcellularLocation>
        <location evidence="4">Cytoplasm</location>
    </subcellularLocation>
</comment>
<feature type="domain" description="Deacetylase sirtuin-type" evidence="6">
    <location>
        <begin position="1"/>
        <end position="243"/>
    </location>
</feature>
<comment type="cofactor">
    <cofactor evidence="4">
        <name>Zn(2+)</name>
        <dbReference type="ChEBI" id="CHEBI:29105"/>
    </cofactor>
    <text evidence="4">Binds 1 zinc ion per subunit.</text>
</comment>
<dbReference type="InterPro" id="IPR029035">
    <property type="entry name" value="DHS-like_NAD/FAD-binding_dom"/>
</dbReference>
<gene>
    <name evidence="4" type="primary">cobB</name>
    <name evidence="7" type="ORF">JNE38_10420</name>
</gene>
<evidence type="ECO:0000256" key="5">
    <source>
        <dbReference type="PROSITE-ProRule" id="PRU00236"/>
    </source>
</evidence>
<evidence type="ECO:0000256" key="2">
    <source>
        <dbReference type="ARBA" id="ARBA00022679"/>
    </source>
</evidence>
<dbReference type="Gene3D" id="3.40.50.1220">
    <property type="entry name" value="TPP-binding domain"/>
    <property type="match status" value="1"/>
</dbReference>
<feature type="binding site" evidence="4">
    <location>
        <position position="102"/>
    </location>
    <ligand>
        <name>NAD(+)</name>
        <dbReference type="ChEBI" id="CHEBI:57540"/>
    </ligand>
</feature>
<feature type="binding site" evidence="4">
    <location>
        <position position="103"/>
    </location>
    <ligand>
        <name>nicotinamide</name>
        <dbReference type="ChEBI" id="CHEBI:17154"/>
    </ligand>
</feature>
<evidence type="ECO:0000313" key="8">
    <source>
        <dbReference type="Proteomes" id="UP000596248"/>
    </source>
</evidence>
<dbReference type="Gene3D" id="3.30.1600.10">
    <property type="entry name" value="SIR2/SIRT2 'Small Domain"/>
    <property type="match status" value="1"/>
</dbReference>
<keyword evidence="4 5" id="KW-0479">Metal-binding</keyword>
<dbReference type="NCBIfam" id="NF001753">
    <property type="entry name" value="PRK00481.1-3"/>
    <property type="match status" value="1"/>
</dbReference>
<evidence type="ECO:0000256" key="3">
    <source>
        <dbReference type="ARBA" id="ARBA00023027"/>
    </source>
</evidence>
<accession>A0ABX7FTJ8</accession>
<comment type="catalytic activity">
    <reaction evidence="4">
        <text>N(6)-acetyl-L-lysyl-[protein] + NAD(+) + H2O = 2''-O-acetyl-ADP-D-ribose + nicotinamide + L-lysyl-[protein]</text>
        <dbReference type="Rhea" id="RHEA:43636"/>
        <dbReference type="Rhea" id="RHEA-COMP:9752"/>
        <dbReference type="Rhea" id="RHEA-COMP:10731"/>
        <dbReference type="ChEBI" id="CHEBI:15377"/>
        <dbReference type="ChEBI" id="CHEBI:17154"/>
        <dbReference type="ChEBI" id="CHEBI:29969"/>
        <dbReference type="ChEBI" id="CHEBI:57540"/>
        <dbReference type="ChEBI" id="CHEBI:61930"/>
        <dbReference type="ChEBI" id="CHEBI:83767"/>
        <dbReference type="EC" id="2.3.1.286"/>
    </reaction>
</comment>
<dbReference type="EC" id="2.3.1.286" evidence="4"/>
<protein>
    <recommendedName>
        <fullName evidence="4">NAD-dependent protein deacetylase</fullName>
        <ecNumber evidence="4">2.3.1.286</ecNumber>
    </recommendedName>
    <alternativeName>
        <fullName evidence="4">Regulatory protein SIR2 homolog</fullName>
    </alternativeName>
</protein>